<evidence type="ECO:0000313" key="1">
    <source>
        <dbReference type="Proteomes" id="UP000887575"/>
    </source>
</evidence>
<dbReference type="GO" id="GO:0016020">
    <property type="term" value="C:membrane"/>
    <property type="evidence" value="ECO:0007669"/>
    <property type="project" value="InterPro"/>
</dbReference>
<sequence length="307" mass="36103">MIKTKSGSIFNVQGVELTDVLPLGPQSRSFESRWYRLHHYAAGFHTIDIPKSMSSTVNLVLCDLVRKQRGLPERILIEKQKNICVKDNWYNEIPEKKLNWKMRGNHPALIVLRDPIERFVSMYGYLCKEKHLCPKRMGIHQFAAWTNRLLNEKAEKKRIWTDLLRHIQPSFWYVYENRKSLPHGNVEVVFQTTDRKSTARQFERIFVRRGVPSKIAHWVTHLIREKFVNSNKGNKDVKGIRDTTTAKKWKKQLELKPELIRALRKHRIELPDEIRLLEDGGAVLRDNCMGPRLGIAGKSIPRRYCKF</sequence>
<dbReference type="InterPro" id="IPR005331">
    <property type="entry name" value="Sulfotransferase"/>
</dbReference>
<evidence type="ECO:0000313" key="2">
    <source>
        <dbReference type="WBParaSite" id="MBELARI_LOCUS6953"/>
    </source>
</evidence>
<accession>A0AAF3FJY8</accession>
<dbReference type="GO" id="GO:0008146">
    <property type="term" value="F:sulfotransferase activity"/>
    <property type="evidence" value="ECO:0007669"/>
    <property type="project" value="InterPro"/>
</dbReference>
<dbReference type="SUPFAM" id="SSF52540">
    <property type="entry name" value="P-loop containing nucleoside triphosphate hydrolases"/>
    <property type="match status" value="1"/>
</dbReference>
<dbReference type="Pfam" id="PF03567">
    <property type="entry name" value="Sulfotransfer_2"/>
    <property type="match status" value="1"/>
</dbReference>
<organism evidence="1 2">
    <name type="scientific">Mesorhabditis belari</name>
    <dbReference type="NCBI Taxonomy" id="2138241"/>
    <lineage>
        <taxon>Eukaryota</taxon>
        <taxon>Metazoa</taxon>
        <taxon>Ecdysozoa</taxon>
        <taxon>Nematoda</taxon>
        <taxon>Chromadorea</taxon>
        <taxon>Rhabditida</taxon>
        <taxon>Rhabditina</taxon>
        <taxon>Rhabditomorpha</taxon>
        <taxon>Rhabditoidea</taxon>
        <taxon>Rhabditidae</taxon>
        <taxon>Mesorhabditinae</taxon>
        <taxon>Mesorhabditis</taxon>
    </lineage>
</organism>
<name>A0AAF3FJY8_9BILA</name>
<keyword evidence="1" id="KW-1185">Reference proteome</keyword>
<dbReference type="AlphaFoldDB" id="A0AAF3FJY8"/>
<dbReference type="Gene3D" id="3.40.50.300">
    <property type="entry name" value="P-loop containing nucleotide triphosphate hydrolases"/>
    <property type="match status" value="1"/>
</dbReference>
<reference evidence="2" key="1">
    <citation type="submission" date="2024-02" db="UniProtKB">
        <authorList>
            <consortium name="WormBaseParasite"/>
        </authorList>
    </citation>
    <scope>IDENTIFICATION</scope>
</reference>
<dbReference type="WBParaSite" id="MBELARI_LOCUS6953">
    <property type="protein sequence ID" value="MBELARI_LOCUS6953"/>
    <property type="gene ID" value="MBELARI_LOCUS6953"/>
</dbReference>
<dbReference type="InterPro" id="IPR027417">
    <property type="entry name" value="P-loop_NTPase"/>
</dbReference>
<dbReference type="Proteomes" id="UP000887575">
    <property type="component" value="Unassembled WGS sequence"/>
</dbReference>
<proteinExistence type="predicted"/>
<evidence type="ECO:0008006" key="3">
    <source>
        <dbReference type="Google" id="ProtNLM"/>
    </source>
</evidence>
<protein>
    <recommendedName>
        <fullName evidence="3">Sulfotransferase domain-containing protein</fullName>
    </recommendedName>
</protein>